<organism evidence="6 7">
    <name type="scientific">Paraoerskovia marina</name>
    <dbReference type="NCBI Taxonomy" id="545619"/>
    <lineage>
        <taxon>Bacteria</taxon>
        <taxon>Bacillati</taxon>
        <taxon>Actinomycetota</taxon>
        <taxon>Actinomycetes</taxon>
        <taxon>Micrococcales</taxon>
        <taxon>Cellulomonadaceae</taxon>
        <taxon>Paraoerskovia</taxon>
    </lineage>
</organism>
<name>A0A1H1VWD2_9CELL</name>
<dbReference type="Pfam" id="PF01408">
    <property type="entry name" value="GFO_IDH_MocA"/>
    <property type="match status" value="1"/>
</dbReference>
<keyword evidence="2" id="KW-0560">Oxidoreductase</keyword>
<dbReference type="EMBL" id="LT629776">
    <property type="protein sequence ID" value="SDS88791.1"/>
    <property type="molecule type" value="Genomic_DNA"/>
</dbReference>
<dbReference type="PANTHER" id="PTHR22604">
    <property type="entry name" value="OXIDOREDUCTASES"/>
    <property type="match status" value="1"/>
</dbReference>
<dbReference type="SUPFAM" id="SSF55347">
    <property type="entry name" value="Glyceraldehyde-3-phosphate dehydrogenase-like, C-terminal domain"/>
    <property type="match status" value="1"/>
</dbReference>
<keyword evidence="7" id="KW-1185">Reference proteome</keyword>
<dbReference type="InterPro" id="IPR000683">
    <property type="entry name" value="Gfo/Idh/MocA-like_OxRdtase_N"/>
</dbReference>
<evidence type="ECO:0000259" key="4">
    <source>
        <dbReference type="Pfam" id="PF01408"/>
    </source>
</evidence>
<evidence type="ECO:0000313" key="7">
    <source>
        <dbReference type="Proteomes" id="UP000185663"/>
    </source>
</evidence>
<feature type="domain" description="GFO/IDH/MocA-like oxidoreductase" evidence="5">
    <location>
        <begin position="152"/>
        <end position="266"/>
    </location>
</feature>
<protein>
    <submittedName>
        <fullName evidence="6">Predicted dehydrogenase</fullName>
    </submittedName>
</protein>
<reference evidence="6 7" key="1">
    <citation type="submission" date="2016-10" db="EMBL/GenBank/DDBJ databases">
        <authorList>
            <person name="de Groot N.N."/>
        </authorList>
    </citation>
    <scope>NUCLEOTIDE SEQUENCE [LARGE SCALE GENOMIC DNA]</scope>
    <source>
        <strain evidence="6 7">DSM 22126</strain>
    </source>
</reference>
<dbReference type="GO" id="GO:0000166">
    <property type="term" value="F:nucleotide binding"/>
    <property type="evidence" value="ECO:0007669"/>
    <property type="project" value="InterPro"/>
</dbReference>
<dbReference type="eggNOG" id="COG0673">
    <property type="taxonomic scope" value="Bacteria"/>
</dbReference>
<keyword evidence="3" id="KW-0520">NAD</keyword>
<evidence type="ECO:0000313" key="6">
    <source>
        <dbReference type="EMBL" id="SDS88791.1"/>
    </source>
</evidence>
<dbReference type="InterPro" id="IPR036291">
    <property type="entry name" value="NAD(P)-bd_dom_sf"/>
</dbReference>
<dbReference type="Proteomes" id="UP000185663">
    <property type="component" value="Chromosome I"/>
</dbReference>
<dbReference type="SUPFAM" id="SSF51735">
    <property type="entry name" value="NAD(P)-binding Rossmann-fold domains"/>
    <property type="match status" value="1"/>
</dbReference>
<feature type="domain" description="Gfo/Idh/MocA-like oxidoreductase N-terminal" evidence="4">
    <location>
        <begin position="24"/>
        <end position="141"/>
    </location>
</feature>
<sequence length="345" mass="35974">MTYGELMISVLDAAPDPMAAPAIGWGVLGAGRIAGSFSAAVGTYTRSRVVAVGSRDAGRGREFADKHAPDAPVHGSYEALVDDPAVDAVYVATPHSHHRDHALLAIAAGKHVLVEKAFTRNAAEAVEVLDAARRAGVFVMEAMKTRHLPHVAAIRALVARGEIGDVVSVTGNYQVAFPYDETSRIFDPALAGGALLDIGVYPVAFAMDLLGVPDEVRATGFLTSTGVDAQSAIALRFGERAVASVTTSVQSPSPTSVTIGGTAGNIQIADHAFAPTGFVVEWADGGRKEFDGFVEDGKQYEAAEVARCIASGAVESARMTWQDTLDLMAVLDAARGQLGVVYPGE</sequence>
<proteinExistence type="inferred from homology"/>
<evidence type="ECO:0000256" key="1">
    <source>
        <dbReference type="ARBA" id="ARBA00010928"/>
    </source>
</evidence>
<dbReference type="GO" id="GO:0016491">
    <property type="term" value="F:oxidoreductase activity"/>
    <property type="evidence" value="ECO:0007669"/>
    <property type="project" value="UniProtKB-KW"/>
</dbReference>
<evidence type="ECO:0000256" key="3">
    <source>
        <dbReference type="ARBA" id="ARBA00023027"/>
    </source>
</evidence>
<comment type="similarity">
    <text evidence="1">Belongs to the Gfo/Idh/MocA family.</text>
</comment>
<dbReference type="STRING" id="545619.SAMN04489860_2628"/>
<accession>A0A1H1VWD2</accession>
<gene>
    <name evidence="6" type="ORF">SAMN04489860_2628</name>
</gene>
<evidence type="ECO:0000256" key="2">
    <source>
        <dbReference type="ARBA" id="ARBA00023002"/>
    </source>
</evidence>
<dbReference type="Pfam" id="PF22725">
    <property type="entry name" value="GFO_IDH_MocA_C3"/>
    <property type="match status" value="1"/>
</dbReference>
<dbReference type="AlphaFoldDB" id="A0A1H1VWD2"/>
<dbReference type="InterPro" id="IPR055170">
    <property type="entry name" value="GFO_IDH_MocA-like_dom"/>
</dbReference>
<dbReference type="PANTHER" id="PTHR22604:SF105">
    <property type="entry name" value="TRANS-1,2-DIHYDROBENZENE-1,2-DIOL DEHYDROGENASE"/>
    <property type="match status" value="1"/>
</dbReference>
<dbReference type="Gene3D" id="3.40.50.720">
    <property type="entry name" value="NAD(P)-binding Rossmann-like Domain"/>
    <property type="match status" value="1"/>
</dbReference>
<dbReference type="Gene3D" id="3.30.360.10">
    <property type="entry name" value="Dihydrodipicolinate Reductase, domain 2"/>
    <property type="match status" value="1"/>
</dbReference>
<dbReference type="InterPro" id="IPR050984">
    <property type="entry name" value="Gfo/Idh/MocA_domain"/>
</dbReference>
<evidence type="ECO:0000259" key="5">
    <source>
        <dbReference type="Pfam" id="PF22725"/>
    </source>
</evidence>